<reference evidence="2 3" key="1">
    <citation type="submission" date="2018-08" db="EMBL/GenBank/DDBJ databases">
        <title>The draft genome squence of Brumimicrobium sp. N62.</title>
        <authorList>
            <person name="Du Z.-J."/>
            <person name="Luo H.-R."/>
        </authorList>
    </citation>
    <scope>NUCLEOTIDE SEQUENCE [LARGE SCALE GENOMIC DNA]</scope>
    <source>
        <strain evidence="2 3">N62</strain>
    </source>
</reference>
<protein>
    <submittedName>
        <fullName evidence="2">Copper chaperone</fullName>
    </submittedName>
</protein>
<proteinExistence type="predicted"/>
<dbReference type="OrthoDB" id="677920at2"/>
<name>A0A3E1EWY7_9FLAO</name>
<dbReference type="Gene3D" id="3.30.70.100">
    <property type="match status" value="1"/>
</dbReference>
<gene>
    <name evidence="2" type="ORF">DXU93_08760</name>
</gene>
<dbReference type="AlphaFoldDB" id="A0A3E1EWY7"/>
<comment type="caution">
    <text evidence="2">The sequence shown here is derived from an EMBL/GenBank/DDBJ whole genome shotgun (WGS) entry which is preliminary data.</text>
</comment>
<dbReference type="PROSITE" id="PS50846">
    <property type="entry name" value="HMA_2"/>
    <property type="match status" value="1"/>
</dbReference>
<dbReference type="Pfam" id="PF00403">
    <property type="entry name" value="HMA"/>
    <property type="match status" value="1"/>
</dbReference>
<evidence type="ECO:0000313" key="2">
    <source>
        <dbReference type="EMBL" id="RFC54071.1"/>
    </source>
</evidence>
<keyword evidence="3" id="KW-1185">Reference proteome</keyword>
<dbReference type="RefSeq" id="WP_116880911.1">
    <property type="nucleotide sequence ID" value="NZ_QURB01000005.1"/>
</dbReference>
<feature type="domain" description="HMA" evidence="1">
    <location>
        <begin position="1"/>
        <end position="67"/>
    </location>
</feature>
<evidence type="ECO:0000259" key="1">
    <source>
        <dbReference type="PROSITE" id="PS50846"/>
    </source>
</evidence>
<accession>A0A3E1EWY7</accession>
<dbReference type="SUPFAM" id="SSF55008">
    <property type="entry name" value="HMA, heavy metal-associated domain"/>
    <property type="match status" value="1"/>
</dbReference>
<organism evidence="2 3">
    <name type="scientific">Brumimicrobium aurantiacum</name>
    <dbReference type="NCBI Taxonomy" id="1737063"/>
    <lineage>
        <taxon>Bacteria</taxon>
        <taxon>Pseudomonadati</taxon>
        <taxon>Bacteroidota</taxon>
        <taxon>Flavobacteriia</taxon>
        <taxon>Flavobacteriales</taxon>
        <taxon>Crocinitomicaceae</taxon>
        <taxon>Brumimicrobium</taxon>
    </lineage>
</organism>
<dbReference type="EMBL" id="QURB01000005">
    <property type="protein sequence ID" value="RFC54071.1"/>
    <property type="molecule type" value="Genomic_DNA"/>
</dbReference>
<sequence>MKTLKFKTTLKCGGCEEKVTPGINNIEAIKEWDIDFGSDDKILTINASIDVSKEVINAVEKVGFEIEQID</sequence>
<dbReference type="GO" id="GO:0046872">
    <property type="term" value="F:metal ion binding"/>
    <property type="evidence" value="ECO:0007669"/>
    <property type="project" value="InterPro"/>
</dbReference>
<dbReference type="Proteomes" id="UP000257127">
    <property type="component" value="Unassembled WGS sequence"/>
</dbReference>
<dbReference type="InterPro" id="IPR036163">
    <property type="entry name" value="HMA_dom_sf"/>
</dbReference>
<dbReference type="InterPro" id="IPR006121">
    <property type="entry name" value="HMA_dom"/>
</dbReference>
<evidence type="ECO:0000313" key="3">
    <source>
        <dbReference type="Proteomes" id="UP000257127"/>
    </source>
</evidence>